<reference evidence="11 12" key="1">
    <citation type="submission" date="2019-06" db="EMBL/GenBank/DDBJ databases">
        <title>A chromosome-scale genome assembly of the European perch, Perca fluviatilis.</title>
        <authorList>
            <person name="Roques C."/>
            <person name="Zahm M."/>
            <person name="Cabau C."/>
            <person name="Klopp C."/>
            <person name="Bouchez O."/>
            <person name="Donnadieu C."/>
            <person name="Kuhl H."/>
            <person name="Gislard M."/>
            <person name="Guendouz S."/>
            <person name="Journot L."/>
            <person name="Haffray P."/>
            <person name="Bestin A."/>
            <person name="Morvezen R."/>
            <person name="Feron R."/>
            <person name="Wen M."/>
            <person name="Jouanno E."/>
            <person name="Herpin A."/>
            <person name="Schartl M."/>
            <person name="Postlethwait J."/>
            <person name="Schaerlinger B."/>
            <person name="Chardard D."/>
            <person name="Lecocq T."/>
            <person name="Poncet C."/>
            <person name="Jaffrelo L."/>
            <person name="Lampietro C."/>
            <person name="Guiguen Y."/>
        </authorList>
    </citation>
    <scope>NUCLEOTIDE SEQUENCE [LARGE SCALE GENOMIC DNA]</scope>
    <source>
        <tissue evidence="11">Blood</tissue>
    </source>
</reference>
<comment type="subcellular location">
    <subcellularLocation>
        <location evidence="9">Endomembrane system</location>
        <topology evidence="9">Single-pass type I membrane protein</topology>
    </subcellularLocation>
    <subcellularLocation>
        <location evidence="1">Secreted</location>
        <location evidence="1">Extracellular space</location>
        <location evidence="1">Extracellular matrix</location>
    </subcellularLocation>
</comment>
<dbReference type="PROSITE" id="PS51034">
    <property type="entry name" value="ZP_2"/>
    <property type="match status" value="1"/>
</dbReference>
<keyword evidence="4" id="KW-0812">Transmembrane</keyword>
<evidence type="ECO:0000256" key="3">
    <source>
        <dbReference type="ARBA" id="ARBA00022530"/>
    </source>
</evidence>
<evidence type="ECO:0000256" key="7">
    <source>
        <dbReference type="ARBA" id="ARBA00023136"/>
    </source>
</evidence>
<name>A0A6A5EDQ5_PERFL</name>
<evidence type="ECO:0000256" key="6">
    <source>
        <dbReference type="ARBA" id="ARBA00022989"/>
    </source>
</evidence>
<keyword evidence="12" id="KW-1185">Reference proteome</keyword>
<evidence type="ECO:0000256" key="4">
    <source>
        <dbReference type="ARBA" id="ARBA00022692"/>
    </source>
</evidence>
<evidence type="ECO:0000313" key="11">
    <source>
        <dbReference type="EMBL" id="KAF1379010.1"/>
    </source>
</evidence>
<proteinExistence type="predicted"/>
<dbReference type="InterPro" id="IPR001507">
    <property type="entry name" value="ZP_dom"/>
</dbReference>
<evidence type="ECO:0000256" key="8">
    <source>
        <dbReference type="ARBA" id="ARBA00023157"/>
    </source>
</evidence>
<keyword evidence="5" id="KW-0732">Signal</keyword>
<dbReference type="Proteomes" id="UP000465112">
    <property type="component" value="Chromosome 16"/>
</dbReference>
<comment type="caution">
    <text evidence="11">The sequence shown here is derived from an EMBL/GenBank/DDBJ whole genome shotgun (WGS) entry which is preliminary data.</text>
</comment>
<evidence type="ECO:0000256" key="9">
    <source>
        <dbReference type="ARBA" id="ARBA00046288"/>
    </source>
</evidence>
<organism evidence="11 12">
    <name type="scientific">Perca fluviatilis</name>
    <name type="common">European perch</name>
    <dbReference type="NCBI Taxonomy" id="8168"/>
    <lineage>
        <taxon>Eukaryota</taxon>
        <taxon>Metazoa</taxon>
        <taxon>Chordata</taxon>
        <taxon>Craniata</taxon>
        <taxon>Vertebrata</taxon>
        <taxon>Euteleostomi</taxon>
        <taxon>Actinopterygii</taxon>
        <taxon>Neopterygii</taxon>
        <taxon>Teleostei</taxon>
        <taxon>Neoteleostei</taxon>
        <taxon>Acanthomorphata</taxon>
        <taxon>Eupercaria</taxon>
        <taxon>Perciformes</taxon>
        <taxon>Percoidei</taxon>
        <taxon>Percidae</taxon>
        <taxon>Percinae</taxon>
        <taxon>Perca</taxon>
    </lineage>
</organism>
<keyword evidence="2" id="KW-0964">Secreted</keyword>
<keyword evidence="8" id="KW-1015">Disulfide bond</keyword>
<protein>
    <recommendedName>
        <fullName evidence="10">ZP domain-containing protein</fullName>
    </recommendedName>
</protein>
<evidence type="ECO:0000256" key="5">
    <source>
        <dbReference type="ARBA" id="ARBA00022729"/>
    </source>
</evidence>
<dbReference type="InterPro" id="IPR055356">
    <property type="entry name" value="ZP-N"/>
</dbReference>
<keyword evidence="6" id="KW-1133">Transmembrane helix</keyword>
<keyword evidence="7" id="KW-0472">Membrane</keyword>
<evidence type="ECO:0000313" key="12">
    <source>
        <dbReference type="Proteomes" id="UP000465112"/>
    </source>
</evidence>
<dbReference type="AlphaFoldDB" id="A0A6A5EDQ5"/>
<accession>A0A6A5EDQ5</accession>
<dbReference type="Pfam" id="PF23344">
    <property type="entry name" value="ZP-N"/>
    <property type="match status" value="1"/>
</dbReference>
<dbReference type="GO" id="GO:0012505">
    <property type="term" value="C:endomembrane system"/>
    <property type="evidence" value="ECO:0007669"/>
    <property type="project" value="UniProtKB-SubCell"/>
</dbReference>
<keyword evidence="3" id="KW-0272">Extracellular matrix</keyword>
<dbReference type="PANTHER" id="PTHR14002">
    <property type="entry name" value="ENDOGLIN/TGF-BETA RECEPTOR TYPE III"/>
    <property type="match status" value="1"/>
</dbReference>
<evidence type="ECO:0000256" key="1">
    <source>
        <dbReference type="ARBA" id="ARBA00004498"/>
    </source>
</evidence>
<dbReference type="EMBL" id="VHII01000016">
    <property type="protein sequence ID" value="KAF1379010.1"/>
    <property type="molecule type" value="Genomic_DNA"/>
</dbReference>
<evidence type="ECO:0000259" key="10">
    <source>
        <dbReference type="PROSITE" id="PS51034"/>
    </source>
</evidence>
<sequence length="248" mass="27279">MLCGPFYRLSQAYGEPLTRWLPGSRRERDISVYCGVQTITLKINFCPVLFSGYTDTDLALNGRHGDAHCRGFINNNTFPTVVIFSISLATLESCGNSLVVSTAQGPNAYGNLSLVQIGNISGYIDTPDPPTIISYLPGLLYKFSCSYPLEYLVNNTQLASSAAAISVKESNGTFISTLNLLLYNDSSYIQQLSIPMAGLTLKTRVFAAVKASNLDRRYLINILQFNLTTLFAFRRLASSLLLILIVNF</sequence>
<feature type="domain" description="ZP" evidence="10">
    <location>
        <begin position="33"/>
        <end position="248"/>
    </location>
</feature>
<dbReference type="PANTHER" id="PTHR14002:SF24">
    <property type="entry name" value="ZONA PELLUCIDA-LIKE DOMAIN-CONTAINING PROTEIN 1"/>
    <property type="match status" value="1"/>
</dbReference>
<gene>
    <name evidence="11" type="ORF">PFLUV_G00196640</name>
</gene>
<evidence type="ECO:0000256" key="2">
    <source>
        <dbReference type="ARBA" id="ARBA00022525"/>
    </source>
</evidence>